<evidence type="ECO:0000313" key="2">
    <source>
        <dbReference type="Proteomes" id="UP000250915"/>
    </source>
</evidence>
<dbReference type="Pfam" id="PF13830">
    <property type="entry name" value="DUF4192"/>
    <property type="match status" value="1"/>
</dbReference>
<dbReference type="InterPro" id="IPR025447">
    <property type="entry name" value="DUF4192"/>
</dbReference>
<protein>
    <submittedName>
        <fullName evidence="1">DUF4192 domain-containing protein</fullName>
    </submittedName>
</protein>
<name>A0A329LLJ4_9MYCO</name>
<proteinExistence type="predicted"/>
<dbReference type="Proteomes" id="UP000250915">
    <property type="component" value="Unassembled WGS sequence"/>
</dbReference>
<dbReference type="OrthoDB" id="3264463at2"/>
<dbReference type="EMBL" id="QMEV01000035">
    <property type="protein sequence ID" value="RAV08821.1"/>
    <property type="molecule type" value="Genomic_DNA"/>
</dbReference>
<sequence>MYSTKSIGDVVRNLVGVLGFRPVESLVVAAVQGGCVSCVLRVDLSDVAASNALERLASLVGRSGADGALAVFVSTPSSSCEMCAERFAGMAARLGEALEAAGVRLLDAVMLDRVEAGGRWQCVDRCGKSGVLDDPASSAAAAAAVVAGRRMYETRDELRAIVAVDVQRAAAVAPMLDGAGGAVDDVPVSVRQAVAAVRRVGQGAVLSNAELADIGASLGDVRVRDALFTLVDSHEASAAEMLWSQLARVLPQPYRSEALCLVGFSAFSRGEGPLAGVALEAALADDPAHRMAGLLDCALQNGVRPEEIRNLIQHHVSALVI</sequence>
<comment type="caution">
    <text evidence="1">The sequence shown here is derived from an EMBL/GenBank/DDBJ whole genome shotgun (WGS) entry which is preliminary data.</text>
</comment>
<organism evidence="1 2">
    <name type="scientific">Mycobacterium colombiense</name>
    <dbReference type="NCBI Taxonomy" id="339268"/>
    <lineage>
        <taxon>Bacteria</taxon>
        <taxon>Bacillati</taxon>
        <taxon>Actinomycetota</taxon>
        <taxon>Actinomycetes</taxon>
        <taxon>Mycobacteriales</taxon>
        <taxon>Mycobacteriaceae</taxon>
        <taxon>Mycobacterium</taxon>
        <taxon>Mycobacterium avium complex (MAC)</taxon>
    </lineage>
</organism>
<reference evidence="1 2" key="1">
    <citation type="submission" date="2018-06" db="EMBL/GenBank/DDBJ databases">
        <title>NTM in soil in Japan.</title>
        <authorList>
            <person name="Ohya K."/>
        </authorList>
    </citation>
    <scope>NUCLEOTIDE SEQUENCE [LARGE SCALE GENOMIC DNA]</scope>
    <source>
        <strain evidence="1 2">GF28</strain>
    </source>
</reference>
<dbReference type="RefSeq" id="WP_064893109.1">
    <property type="nucleotide sequence ID" value="NZ_QMEV01000035.1"/>
</dbReference>
<evidence type="ECO:0000313" key="1">
    <source>
        <dbReference type="EMBL" id="RAV08821.1"/>
    </source>
</evidence>
<gene>
    <name evidence="1" type="ORF">DQP57_15990</name>
</gene>
<accession>A0A329LLJ4</accession>
<dbReference type="AlphaFoldDB" id="A0A329LLJ4"/>